<accession>A0A851P0X8</accession>
<feature type="coiled-coil region" evidence="5">
    <location>
        <begin position="1578"/>
        <end position="1619"/>
    </location>
</feature>
<evidence type="ECO:0000313" key="8">
    <source>
        <dbReference type="EMBL" id="NXC46544.1"/>
    </source>
</evidence>
<evidence type="ECO:0000256" key="6">
    <source>
        <dbReference type="SAM" id="MobiDB-lite"/>
    </source>
</evidence>
<dbReference type="PANTHER" id="PTHR18902">
    <property type="entry name" value="NUCLEAR MITOTIC APPARATUS PROTEIN 1-RELATED"/>
    <property type="match status" value="1"/>
</dbReference>
<dbReference type="Gene3D" id="1.10.220.60">
    <property type="entry name" value="GRIP domain"/>
    <property type="match status" value="1"/>
</dbReference>
<dbReference type="Proteomes" id="UP000613066">
    <property type="component" value="Unassembled WGS sequence"/>
</dbReference>
<dbReference type="InterPro" id="IPR000237">
    <property type="entry name" value="GRIP_dom"/>
</dbReference>
<feature type="region of interest" description="Disordered" evidence="6">
    <location>
        <begin position="1"/>
        <end position="22"/>
    </location>
</feature>
<comment type="subcellular location">
    <subcellularLocation>
        <location evidence="1">Cytoplasm</location>
    </subcellularLocation>
</comment>
<feature type="coiled-coil region" evidence="5">
    <location>
        <begin position="807"/>
        <end position="1484"/>
    </location>
</feature>
<gene>
    <name evidence="8" type="primary">Gcc2</name>
    <name evidence="8" type="ORF">PENPIL_R09251</name>
</gene>
<dbReference type="Pfam" id="PF01465">
    <property type="entry name" value="GRIP"/>
    <property type="match status" value="1"/>
</dbReference>
<comment type="caution">
    <text evidence="8">The sequence shown here is derived from an EMBL/GenBank/DDBJ whole genome shotgun (WGS) entry which is preliminary data.</text>
</comment>
<keyword evidence="3" id="KW-0597">Phosphoprotein</keyword>
<evidence type="ECO:0000256" key="5">
    <source>
        <dbReference type="SAM" id="Coils"/>
    </source>
</evidence>
<sequence length="1689" mass="195257">VQDGGQETVASSITPGSGKSKLDTLPKEDLIKFAKKQMMLIQKVKSRCTELEKEIEELKSKAATGGADDIIQALTERLDVVLLEKAESQQQCVALKKENLQRKQEAEVAVAKTEELQKQLEQSNTASLEEIKTLKNELVNAQSKYNEDLTKLKIELEEQVKKQMELVEQIECCSDNQEEVKRLQDDIHKIKSTYEEQILCLSKQLETVNDDKNKEIADLQETIKSNSRCYHNEINSLSEELKKLKIAHQEEVSELMHHIEISSKENEEKQNQINQLQHNLAEVVGLIKEKNEKDEACGQTDQREHDLEQLKEVLNKNIEDKIDVVDMQEPCAEAKMEEKVRCLERSLEDLQSQHSILKDELTYMSNVKLKLEEEIHRIKDEYFHEREDLDFKINELQLIKEDYCCVIEKLKLELQAARHHWATTAEEHKLEVQNLKEQHEREISELNKTLLSSSEKEKMALVFEMQELKEQLEKLTQEKEDAVLSYDSLRETLETIQTELGESAGKISQKFESMKQQQASDVSELQQKLRAAFNEKDVLLETVNRLQAEAQKLSSNQLEIEELKHKIVSLQEENDTIAGCIHQKEATIKELEEKIIALVNQNKDILNEVKCSSEERETLQERCKQEQGKVQELQQEVDVVNQYNSDLKKKLEELTEKLNEALTGKNENTERLEQLENQINSLVRERENLSSEVYALHEENKKIVQEKDELSEELEKITCEKDGWLMLKEQSENLEKKLQMMTAEKDRISSLLESEQEHKSLVRAQLYHILEQVGSSISDSNEECDCLNLLQIANEHVAKMKEEQCLAVQNEEKVLRLQKEVERLEEENAAQYTEHRSLIQDFEREKDLLKEELEEVLSEKEALQHDIQELKNAGDKATTENKDLLAKIEEMSEKLAFHESQIQEQEKGSQTRDDLNLILEQKETELRNVKDELNSLKNVMETLTEKNEQSSAAELQEKIGRLEKESAEKGEKLNKMKAVAVRAKKELDTSRKEMQTLKEELELVRSEKDQLSASMKDVIQGAESYKNLLMEYDKQGEELDSEKGRANNLERQIDDLARQLQVSSQQHDQLRSANEDLLARVETLQCNSKLLETQILELQKVKAKAEKELEAEKLLKEQKIKEHSGTLRELEELQMQLQKEKKHLQKTMQELELARKDAQKSTLMDMEIADYEKLVKELNQKITDKDSRIEDLEQETGIQKQKQETLQEEIKSLQSTMQQDEERNAKIKQLLVKTKKELAESKQAENDRLLLQASLKGELEASQQQVEALKIQVAVLTSEKHKVQENLRISSEQHQRTLSAYQQKIATLQEECKAAQAEQASITSEFESYKIRVHNVLKQQKNKSVSQAEIEGAKQEREHLEKVIDQLKVKLQDAQHNLQMNTAEFQALQSEHDTLLERHNKMLQETVAKEAELREKFCTIQSENMVMKTEHAQALSQLTAQNEALRNNFRDQVRNLQEEHRKTVETLQQQLSRVEAQLFQLKSEPSTRGPAVSNPAPKNLRERRNMDLPILDVHSVAREEGEGMETTDTESVSSASTYLPSLEQLLNSPETKPEPSQWQTELTKDELIQKLSTTTKSADHLKELLRESEATNAILMEQIKLLKSEIRRLERNQEREKSVANLEYLKNVLLQFIFLKSGSEKQRLLPVIDTMLQLSPEEKGKLVAIAQGEEESSSRPSGWASYLHSWAGL</sequence>
<name>A0A851P0X8_9GALL</name>
<reference evidence="8" key="1">
    <citation type="submission" date="2019-09" db="EMBL/GenBank/DDBJ databases">
        <title>Bird 10,000 Genomes (B10K) Project - Family phase.</title>
        <authorList>
            <person name="Zhang G."/>
        </authorList>
    </citation>
    <scope>NUCLEOTIDE SEQUENCE</scope>
    <source>
        <strain evidence="8">B10K-DU-001-08</strain>
        <tissue evidence="8">Muscle</tissue>
    </source>
</reference>
<dbReference type="GO" id="GO:0005794">
    <property type="term" value="C:Golgi apparatus"/>
    <property type="evidence" value="ECO:0007669"/>
    <property type="project" value="TreeGrafter"/>
</dbReference>
<dbReference type="PROSITE" id="PS50913">
    <property type="entry name" value="GRIP"/>
    <property type="match status" value="1"/>
</dbReference>
<dbReference type="SMART" id="SM00755">
    <property type="entry name" value="Grip"/>
    <property type="match status" value="1"/>
</dbReference>
<keyword evidence="9" id="KW-1185">Reference proteome</keyword>
<dbReference type="EMBL" id="WBMW01003969">
    <property type="protein sequence ID" value="NXC46544.1"/>
    <property type="molecule type" value="Genomic_DNA"/>
</dbReference>
<evidence type="ECO:0000259" key="7">
    <source>
        <dbReference type="PROSITE" id="PS50913"/>
    </source>
</evidence>
<evidence type="ECO:0000313" key="9">
    <source>
        <dbReference type="Proteomes" id="UP000613066"/>
    </source>
</evidence>
<dbReference type="FunFam" id="1.10.220.60:FF:000003">
    <property type="entry name" value="GRIP and coiled-coil domain-containing protein 2"/>
    <property type="match status" value="1"/>
</dbReference>
<evidence type="ECO:0000256" key="3">
    <source>
        <dbReference type="ARBA" id="ARBA00022553"/>
    </source>
</evidence>
<keyword evidence="4 5" id="KW-0175">Coiled coil</keyword>
<evidence type="ECO:0000256" key="1">
    <source>
        <dbReference type="ARBA" id="ARBA00004496"/>
    </source>
</evidence>
<dbReference type="InterPro" id="IPR051841">
    <property type="entry name" value="MT-Golgi_org_protein"/>
</dbReference>
<organism evidence="8 9">
    <name type="scientific">Penelope pileata</name>
    <dbReference type="NCBI Taxonomy" id="1118817"/>
    <lineage>
        <taxon>Eukaryota</taxon>
        <taxon>Metazoa</taxon>
        <taxon>Chordata</taxon>
        <taxon>Craniata</taxon>
        <taxon>Vertebrata</taxon>
        <taxon>Euteleostomi</taxon>
        <taxon>Archelosauria</taxon>
        <taxon>Archosauria</taxon>
        <taxon>Dinosauria</taxon>
        <taxon>Saurischia</taxon>
        <taxon>Theropoda</taxon>
        <taxon>Coelurosauria</taxon>
        <taxon>Aves</taxon>
        <taxon>Neognathae</taxon>
        <taxon>Galloanserae</taxon>
        <taxon>Galliformes</taxon>
        <taxon>Cracidae</taxon>
        <taxon>Penelope</taxon>
    </lineage>
</organism>
<dbReference type="InterPro" id="IPR032023">
    <property type="entry name" value="GCC2_Rab_bind"/>
</dbReference>
<evidence type="ECO:0000256" key="2">
    <source>
        <dbReference type="ARBA" id="ARBA00022490"/>
    </source>
</evidence>
<protein>
    <submittedName>
        <fullName evidence="8">GCC2 protein</fullName>
    </submittedName>
</protein>
<feature type="coiled-coil region" evidence="5">
    <location>
        <begin position="333"/>
        <end position="360"/>
    </location>
</feature>
<feature type="compositionally biased region" description="Polar residues" evidence="6">
    <location>
        <begin position="8"/>
        <end position="17"/>
    </location>
</feature>
<evidence type="ECO:0000256" key="4">
    <source>
        <dbReference type="ARBA" id="ARBA00023054"/>
    </source>
</evidence>
<feature type="domain" description="GRIP" evidence="7">
    <location>
        <begin position="1615"/>
        <end position="1665"/>
    </location>
</feature>
<dbReference type="OrthoDB" id="1926336at2759"/>
<feature type="coiled-coil region" evidence="5">
    <location>
        <begin position="422"/>
        <end position="751"/>
    </location>
</feature>
<dbReference type="Pfam" id="PF16704">
    <property type="entry name" value="Rab_bind"/>
    <property type="match status" value="1"/>
</dbReference>
<proteinExistence type="predicted"/>
<dbReference type="Gene3D" id="1.10.287.1490">
    <property type="match status" value="1"/>
</dbReference>
<feature type="non-terminal residue" evidence="8">
    <location>
        <position position="1"/>
    </location>
</feature>
<keyword evidence="2" id="KW-0963">Cytoplasm</keyword>
<dbReference type="GO" id="GO:0034499">
    <property type="term" value="P:late endosome to Golgi transport"/>
    <property type="evidence" value="ECO:0007669"/>
    <property type="project" value="TreeGrafter"/>
</dbReference>
<dbReference type="PANTHER" id="PTHR18902:SF25">
    <property type="entry name" value="GRIP AND COILED-COIL DOMAIN-CONTAINING PROTEIN 2"/>
    <property type="match status" value="1"/>
</dbReference>
<feature type="coiled-coil region" evidence="5">
    <location>
        <begin position="34"/>
        <end position="293"/>
    </location>
</feature>
<feature type="non-terminal residue" evidence="8">
    <location>
        <position position="1689"/>
    </location>
</feature>